<proteinExistence type="predicted"/>
<feature type="compositionally biased region" description="Low complexity" evidence="1">
    <location>
        <begin position="134"/>
        <end position="146"/>
    </location>
</feature>
<dbReference type="EMBL" id="LKEB01000102">
    <property type="protein sequence ID" value="ROV89867.1"/>
    <property type="molecule type" value="Genomic_DNA"/>
</dbReference>
<feature type="compositionally biased region" description="Low complexity" evidence="1">
    <location>
        <begin position="273"/>
        <end position="292"/>
    </location>
</feature>
<feature type="region of interest" description="Disordered" evidence="1">
    <location>
        <begin position="70"/>
        <end position="146"/>
    </location>
</feature>
<dbReference type="AlphaFoldDB" id="A0A423VFS6"/>
<sequence length="406" mass="44823">MYLLTLTFALGYLSGQLPIPIQALAATVLICLLSTSRIVSPTTPPADEHYDKNLDITPLTLKAIYDSQKVETKRDEVKADQSPTRGRTPRQHKQDAGRTVSYENLTMQQYDRSHQVTQVPCDNREAPSPRELELSLSQSQSTSSLASTFALTAPHCETRNTETGNTKPNPPQTFGCDPELSTHETTKKPGMDQVSTKLHRSKSVVCAGMEHHHGHAADDGQGNNRPVYSRSLENVRPQTIEARLTGVTNEDVLAQARVDVSQAAPRSDDTGIQQRSSLSSCSSEEIEVSQQSTDITFPGLDEEHDKQAHETKDDEVTETTDDMKSINDKDGGRNNNIGEFNMSDLLKTSNRLLEDGRQLLADGMRQPRRASTSVAGDEEAGEFSHNGPQSQLRTPDDREGWYAHDN</sequence>
<dbReference type="Proteomes" id="UP000285146">
    <property type="component" value="Unassembled WGS sequence"/>
</dbReference>
<reference evidence="2 3" key="1">
    <citation type="submission" date="2015-09" db="EMBL/GenBank/DDBJ databases">
        <title>Host preference determinants of Valsa canker pathogens revealed by comparative genomics.</title>
        <authorList>
            <person name="Yin Z."/>
            <person name="Huang L."/>
        </authorList>
    </citation>
    <scope>NUCLEOTIDE SEQUENCE [LARGE SCALE GENOMIC DNA]</scope>
    <source>
        <strain evidence="2 3">SXYLt</strain>
    </source>
</reference>
<feature type="compositionally biased region" description="Basic and acidic residues" evidence="1">
    <location>
        <begin position="301"/>
        <end position="314"/>
    </location>
</feature>
<feature type="region of interest" description="Disordered" evidence="1">
    <location>
        <begin position="261"/>
        <end position="337"/>
    </location>
</feature>
<feature type="region of interest" description="Disordered" evidence="1">
    <location>
        <begin position="158"/>
        <end position="196"/>
    </location>
</feature>
<evidence type="ECO:0000313" key="2">
    <source>
        <dbReference type="EMBL" id="ROV89867.1"/>
    </source>
</evidence>
<keyword evidence="3" id="KW-1185">Reference proteome</keyword>
<feature type="compositionally biased region" description="Basic and acidic residues" evidence="1">
    <location>
        <begin position="70"/>
        <end position="79"/>
    </location>
</feature>
<evidence type="ECO:0000256" key="1">
    <source>
        <dbReference type="SAM" id="MobiDB-lite"/>
    </source>
</evidence>
<feature type="compositionally biased region" description="Basic and acidic residues" evidence="1">
    <location>
        <begin position="394"/>
        <end position="406"/>
    </location>
</feature>
<feature type="compositionally biased region" description="Basic and acidic residues" evidence="1">
    <location>
        <begin position="180"/>
        <end position="190"/>
    </location>
</feature>
<protein>
    <submittedName>
        <fullName evidence="2">Uncharacterized protein</fullName>
    </submittedName>
</protein>
<feature type="compositionally biased region" description="Polar residues" evidence="1">
    <location>
        <begin position="101"/>
        <end position="120"/>
    </location>
</feature>
<dbReference type="OrthoDB" id="10649519at2759"/>
<feature type="region of interest" description="Disordered" evidence="1">
    <location>
        <begin position="357"/>
        <end position="406"/>
    </location>
</feature>
<name>A0A423VFS6_9PEZI</name>
<accession>A0A423VFS6</accession>
<dbReference type="InParanoid" id="A0A423VFS6"/>
<feature type="compositionally biased region" description="Basic and acidic residues" evidence="1">
    <location>
        <begin position="122"/>
        <end position="133"/>
    </location>
</feature>
<gene>
    <name evidence="2" type="ORF">VPNG_10249</name>
</gene>
<evidence type="ECO:0000313" key="3">
    <source>
        <dbReference type="Proteomes" id="UP000285146"/>
    </source>
</evidence>
<comment type="caution">
    <text evidence="2">The sequence shown here is derived from an EMBL/GenBank/DDBJ whole genome shotgun (WGS) entry which is preliminary data.</text>
</comment>
<feature type="compositionally biased region" description="Basic and acidic residues" evidence="1">
    <location>
        <begin position="321"/>
        <end position="332"/>
    </location>
</feature>
<organism evidence="2 3">
    <name type="scientific">Cytospora leucostoma</name>
    <dbReference type="NCBI Taxonomy" id="1230097"/>
    <lineage>
        <taxon>Eukaryota</taxon>
        <taxon>Fungi</taxon>
        <taxon>Dikarya</taxon>
        <taxon>Ascomycota</taxon>
        <taxon>Pezizomycotina</taxon>
        <taxon>Sordariomycetes</taxon>
        <taxon>Sordariomycetidae</taxon>
        <taxon>Diaporthales</taxon>
        <taxon>Cytosporaceae</taxon>
        <taxon>Cytospora</taxon>
    </lineage>
</organism>